<sequence>MGPAPKSTPDYSKATNVKELFELIGETVQQKAHDEAVQRGNTLHAVLSKAEFPTREGIDTPTSELCNLNYEFDTNVTNGRSNPCYGRQGVRFSDKEGAECYRTRIKYNDHNTGSCAPFRRLHMCDRNLEEIYPDKIKKTDNLLVDVLLAAKHEGEMITKKLKEYDEKHYNSRICTELARSFADIGDIVRGKDLFLGHNQRKKKLEERLEQMFKNIQENNEKLKGLSIDAVREYWWALNRQDVWKAITCKAERDDKYFREKNSNGNTCTVNKCKCANGDPPTNLDYVPQFLRWFEEWAEDFCRKKKKYVNIVKKFCRNDEQKLYCSLNGHDCTQTIRKIGLLRMGNGCTKCLHACSHYRGWLANQEKEFKKQKTKYEKEINGSSSQKKGTPDNVNNEYDRKFYNKLQDNYRSVETFLHLLNEEKECKAITTVEGKINFPKDNYKETFYRSDYCELCPECGVDCEPGKCTQRKEGDDKCKKQVPERKGDPKITDIEFLFNDKEGDDIVKKLIDFFYTQSSDKKKKGIEEWQCSHYNDNDNECVTKNNGKDVKADTKTMPFVDFFQFWVTHLLNDAIEWRKEINKCLNNNPLTKCNNRCNRYCKFFTKWVEQKQKEWGKIKEHFDKQDELIANQHFTILETLLENEFFDQIKEAYGDVKSIEKIKELLNNNRNKKDNEIQNKEDIIQKLLEHDLDDANKCRETHNDKNCQDTSGGRSITNEDDDSEDEEHEKPPERDNPCAEPNGSNTKHPAIVNQVTHAIQEDTHAEASKRSLSLLKADALEGKYLGSGKEHKLKNICGITKDHSNCTNRSKEPCGGKDTEQKMFDIKEGWKNGEFVNKTHTHTYMPPRRQHFCTSNLEYLETKDSPFCSNNSSVKVINDSFLGDVLLSAKSEAKFIIGKYRNAPDGFKDEETICRALRYSFADLGDIIKGTDLWDENQGEKKIQETLKQIFDNIYKKNLDIKEKYKKIDDQKHLHLREDWWEANRKDVWKAMQCELKDLKKSHGDCHYNSRGTPLDDYIPQRLRWMTEWAEWYCKMQKKEYEKLKEQCKECKDKDNGQGCTKESGEICTKCDKQCKEYGKNIKKWEKQWKQIELKYQILYWQAQTDARNVGRSVYFGFEKDQHFLKFFKEIRKENYGKKTYETAEGYVHQEVPHMECQVQKEFCKKKHGDNNNYAFRHQPYEYDEMLNCVNKEKKKQEKKEKPKEEEDPECKTVNDILKQNDGNEQVGDCHPKNKGNNYPDWTCEKNKFENNQEGPCMPPRRQKLCLYYLTLLVDKDKEEKLREAFIKTAAAETFLSWHYFKNKNGNGNILDEELKKGKIPEEFLRSMFFTYADYRDICLDTDISKKEKDVGTAKTKIDNIFKNGKLDGLSRDEWWEKHGREIWKGMLCALTKYVTDTDNKRKIKNDYSYDKVNQSQNGNPSLEDFAKKPQFLRWMIEWGEEFCREREKLEQNIGKHCGEHSGNGCKEGTPCKTACEKYEDYVKKKKGQFKGQTDKFVTDANLENADPEYKGYAYIEGKGPSKQGNHYLLKNCDNKKCDCMDGDVRSEDSSEKPFGIYSHEYKNKCDCLGGRHAPSDPKAHPPPPRAQQPQETPQQPPPAQDDVKVCQIVANILTGNGNLKEACKLKYNGKYYGWKCVTPSGDTTSGKDGAICIPPRRRRLYVGKLEQWAATVNGNKEGSESGESGSQVTVQGQGADGKQTQEHTAASNSTLTTSPPSSHPRADADAALRDAFIQSAAIETFFLWDRYKKEWLAQKKAELQREGGLPGVGVAPGVGLGGVGVAGGPQLPNGDTISGDQTPENQLQSGTIPPDFLRQMFYTLADYKDILYSGSKDAKNGYSDIFSGDNVIKEREEKIKGAIQTFFQNGDSQPPSGKHVTQNSVKTPSTSDKDPKAWWNKHGPDIWHGMVCALTYEDSEQKGGGGKPTQIQNAQNLLNKIKKETGEKEGEYHYGKVELKEEVNGAKSTESTSAASSDTPTPKTTLKNFVVRPTYFRYLEEWGQNFCKERKKRLEKIEEECKVENGGKKQNPKCSGDGEDCKDIREQDYDTISNFKCPKCGIHCSSYKKWIQRKGKEFEDQQKIYNEQKTKCQTQSNGAAPNNGGNTFCGTVTMSTTAAEFLEKLGPCSKNVSGKDNEKIFEDKDKTFRPADNCKPCSQFRVNCKNGNCGGSPNGNTCNGKNSIDANDIEKMGNSTVIDMLVSDDSTNGVEGVLDECIEAHIFKGIRKDVWECGEYCGVDICKPENVNGGTDGKEYIQIRALLKRWVENFLEDYNKIKHKISHCTKKGEKTICIKHCDKKCECVGKWVENKKKEWPKIRERYFKQYTIDYSDIYKVTSFLEDSQFYTEVQKAIKPCPTLNAFEKSKQCNAAANTENDKKKDVVECLLNKLDRLKKKIEECQSKHSGSPEERCQDPPPEDDYEEENNEENPVTQPNICPAPADDKKKEEEGDDCNPASPGEEKKDEKKDEKKEESEVPAKEDGVPAAGPEDDTEEKAPVPRTPALPNPPPQLLDDPLLKPALMSSTIMWSIGIGFAAFTYFYLKKKTKSSVGNLFQILQIPKSDYDIPTLKSKNRYIPYRSGTYKGKTYIYMEGDSSGDEKYAFMSDTTDVTSSESEYEELDINDIYVPGSPKYKTLIEVVLEPSKRDTQNDIHNDIPSDIPNTPSDTPPPITDDEWNQLKKDFISNMLQNTQNTEPNILHDNVDNNTHPTMSRHKVDQKPFIMSIHDRNLYIGEEYSYDMSTNSGQNNVYSGIDPTSANHDSYSDKNDPISDNHHPYSGIDLINDVLNGDYDIYDEILKRKENELFGTYHTKKNTSTNSVAKNTNSDPILNQINLFHKWLDRHRYMCAKLKNKEDILNKLKEEWNKENNNNSGKTYNSDNKPSHNHVLNTDVSIQIDMDNPKTKNEFKNMDTTPDKSTMNTMLDDLEKYNEPYYYDFYKDDIYYDVNDDDKASVDHNKMDNNNSDVPTKVQIEMNVINNQELLQNEYPISHM</sequence>
<feature type="compositionally biased region" description="Low complexity" evidence="2">
    <location>
        <begin position="1962"/>
        <end position="1981"/>
    </location>
</feature>
<dbReference type="InterPro" id="IPR041480">
    <property type="entry name" value="CIDR1_gamma"/>
</dbReference>
<gene>
    <name evidence="8" type="ORF">PFBG_02054</name>
</gene>
<dbReference type="InterPro" id="IPR054595">
    <property type="entry name" value="DBL_C"/>
</dbReference>
<dbReference type="InterPro" id="IPR044932">
    <property type="entry name" value="PfEMP1_ATS_sf"/>
</dbReference>
<feature type="region of interest" description="Disordered" evidence="2">
    <location>
        <begin position="1952"/>
        <end position="1981"/>
    </location>
</feature>
<feature type="compositionally biased region" description="Pro residues" evidence="2">
    <location>
        <begin position="2495"/>
        <end position="2506"/>
    </location>
</feature>
<dbReference type="InterPro" id="IPR004258">
    <property type="entry name" value="DBL"/>
</dbReference>
<evidence type="ECO:0000259" key="4">
    <source>
        <dbReference type="Pfam" id="PF05424"/>
    </source>
</evidence>
<dbReference type="FunFam" id="1.10.1900.40:FF:000002">
    <property type="entry name" value="Erythrocyte membrane protein 1, PfEMP1"/>
    <property type="match status" value="1"/>
</dbReference>
<dbReference type="InterPro" id="IPR008602">
    <property type="entry name" value="Duffy-antigen-binding"/>
</dbReference>
<dbReference type="Gene3D" id="1.10.1900.40">
    <property type="entry name" value="Acidic terminal segments, variant surface antigen of PfEMP1"/>
    <property type="match status" value="2"/>
</dbReference>
<feature type="domain" description="Duffy-antigen binding" evidence="4">
    <location>
        <begin position="1254"/>
        <end position="1432"/>
    </location>
</feature>
<evidence type="ECO:0000313" key="8">
    <source>
        <dbReference type="EMBL" id="EUR72850.1"/>
    </source>
</evidence>
<feature type="compositionally biased region" description="Polar residues" evidence="2">
    <location>
        <begin position="2868"/>
        <end position="2881"/>
    </location>
</feature>
<dbReference type="Proteomes" id="UP000030688">
    <property type="component" value="Unassembled WGS sequence"/>
</dbReference>
<feature type="compositionally biased region" description="Basic and acidic residues" evidence="2">
    <location>
        <begin position="2455"/>
        <end position="2478"/>
    </location>
</feature>
<feature type="domain" description="Duffy-binding-like" evidence="3">
    <location>
        <begin position="2258"/>
        <end position="2402"/>
    </location>
</feature>
<feature type="compositionally biased region" description="Basic and acidic residues" evidence="2">
    <location>
        <begin position="727"/>
        <end position="736"/>
    </location>
</feature>
<proteinExistence type="predicted"/>
<dbReference type="FunFam" id="1.20.58.1930:FF:000001">
    <property type="entry name" value="Erythrocyte membrane protein 1, PfEMP1"/>
    <property type="match status" value="1"/>
</dbReference>
<dbReference type="Gene3D" id="1.20.58.1930">
    <property type="match status" value="2"/>
</dbReference>
<feature type="domain" description="Duffy-binding-like" evidence="3">
    <location>
        <begin position="561"/>
        <end position="704"/>
    </location>
</feature>
<feature type="region of interest" description="Disordered" evidence="2">
    <location>
        <begin position="2644"/>
        <end position="2665"/>
    </location>
</feature>
<feature type="region of interest" description="Disordered" evidence="2">
    <location>
        <begin position="2862"/>
        <end position="2881"/>
    </location>
</feature>
<evidence type="ECO:0000256" key="2">
    <source>
        <dbReference type="SAM" id="MobiDB-lite"/>
    </source>
</evidence>
<dbReference type="Pfam" id="PF15445">
    <property type="entry name" value="ATS"/>
    <property type="match status" value="1"/>
</dbReference>
<feature type="region of interest" description="Disordered" evidence="2">
    <location>
        <begin position="1863"/>
        <end position="1894"/>
    </location>
</feature>
<reference evidence="8 9" key="2">
    <citation type="submission" date="2013-02" db="EMBL/GenBank/DDBJ databases">
        <title>The Genome Sequence of Plasmodium falciparum 7G8.</title>
        <authorList>
            <consortium name="The Broad Institute Genome Sequencing Platform"/>
            <consortium name="The Broad Institute Genome Sequencing Center for Infectious Disease"/>
            <person name="Neafsey D."/>
            <person name="Cheeseman I."/>
            <person name="Volkman S."/>
            <person name="Adams J."/>
            <person name="Walker B."/>
            <person name="Young S.K."/>
            <person name="Zeng Q."/>
            <person name="Gargeya S."/>
            <person name="Fitzgerald M."/>
            <person name="Haas B."/>
            <person name="Abouelleil A."/>
            <person name="Alvarado L."/>
            <person name="Arachchi H.M."/>
            <person name="Berlin A.M."/>
            <person name="Chapman S.B."/>
            <person name="Dewar J."/>
            <person name="Goldberg J."/>
            <person name="Griggs A."/>
            <person name="Gujja S."/>
            <person name="Hansen M."/>
            <person name="Howarth C."/>
            <person name="Imamovic A."/>
            <person name="Larimer J."/>
            <person name="McCowan C."/>
            <person name="Murphy C."/>
            <person name="Neiman D."/>
            <person name="Pearson M."/>
            <person name="Priest M."/>
            <person name="Roberts A."/>
            <person name="Saif S."/>
            <person name="Shea T."/>
            <person name="Sisk P."/>
            <person name="Sykes S."/>
            <person name="Wortman J."/>
            <person name="Nusbaum C."/>
            <person name="Birren B."/>
        </authorList>
    </citation>
    <scope>NUCLEOTIDE SEQUENCE [LARGE SCALE GENOMIC DNA]</scope>
    <source>
        <strain evidence="8 9">7G8</strain>
    </source>
</reference>
<dbReference type="Pfam" id="PF05424">
    <property type="entry name" value="Duffy_binding"/>
    <property type="match status" value="4"/>
</dbReference>
<evidence type="ECO:0000313" key="9">
    <source>
        <dbReference type="Proteomes" id="UP000030688"/>
    </source>
</evidence>
<dbReference type="EMBL" id="KE123609">
    <property type="protein sequence ID" value="EUR72850.1"/>
    <property type="molecule type" value="Genomic_DNA"/>
</dbReference>
<protein>
    <recommendedName>
        <fullName evidence="10">Erythrocyte membrane protein 1, PfEMP1</fullName>
    </recommendedName>
</protein>
<feature type="compositionally biased region" description="Polar residues" evidence="2">
    <location>
        <begin position="1863"/>
        <end position="1886"/>
    </location>
</feature>
<feature type="region of interest" description="Disordered" evidence="2">
    <location>
        <begin position="698"/>
        <end position="747"/>
    </location>
</feature>
<dbReference type="Gene3D" id="1.20.58.830">
    <property type="match status" value="4"/>
</dbReference>
<dbReference type="GO" id="GO:0046789">
    <property type="term" value="F:host cell surface receptor binding"/>
    <property type="evidence" value="ECO:0007669"/>
    <property type="project" value="InterPro"/>
</dbReference>
<keyword evidence="1" id="KW-0175">Coiled coil</keyword>
<feature type="domain" description="Duffy-antigen binding" evidence="4">
    <location>
        <begin position="1651"/>
        <end position="1936"/>
    </location>
</feature>
<feature type="region of interest" description="Disordered" evidence="2">
    <location>
        <begin position="1572"/>
        <end position="1601"/>
    </location>
</feature>
<feature type="coiled-coil region" evidence="1">
    <location>
        <begin position="198"/>
        <end position="225"/>
    </location>
</feature>
<dbReference type="InterPro" id="IPR042202">
    <property type="entry name" value="Duffy-ag-bd_sf"/>
</dbReference>
<feature type="region of interest" description="Disordered" evidence="2">
    <location>
        <begin position="373"/>
        <end position="395"/>
    </location>
</feature>
<accession>W7F920</accession>
<feature type="domain" description="Duffy-binding-like" evidence="7">
    <location>
        <begin position="1997"/>
        <end position="2147"/>
    </location>
</feature>
<evidence type="ECO:0000259" key="5">
    <source>
        <dbReference type="Pfam" id="PF15445"/>
    </source>
</evidence>
<feature type="compositionally biased region" description="Basic and acidic residues" evidence="2">
    <location>
        <begin position="2395"/>
        <end position="2409"/>
    </location>
</feature>
<dbReference type="FunFam" id="1.20.58.830:FF:000001">
    <property type="entry name" value="Erythrocyte membrane protein 1, PfEMP1"/>
    <property type="match status" value="1"/>
</dbReference>
<feature type="domain" description="Plasmodium falciparum erythrocyte membrane protein 1 acidic terminal segment" evidence="5">
    <location>
        <begin position="2521"/>
        <end position="2987"/>
    </location>
</feature>
<feature type="coiled-coil region" evidence="1">
    <location>
        <begin position="655"/>
        <end position="689"/>
    </location>
</feature>
<name>W7F920_PLAF8</name>
<feature type="compositionally biased region" description="Polar residues" evidence="2">
    <location>
        <begin position="380"/>
        <end position="395"/>
    </location>
</feature>
<feature type="domain" description="Duffy-binding-like" evidence="7">
    <location>
        <begin position="295"/>
        <end position="449"/>
    </location>
</feature>
<dbReference type="Gene3D" id="1.20.1310.20">
    <property type="entry name" value="Duffy-antigen binding domain"/>
    <property type="match status" value="4"/>
</dbReference>
<dbReference type="GO" id="GO:0016020">
    <property type="term" value="C:membrane"/>
    <property type="evidence" value="ECO:0007669"/>
    <property type="project" value="InterPro"/>
</dbReference>
<dbReference type="FunFam" id="1.10.1900.40:FF:000001">
    <property type="entry name" value="Erythrocyte membrane protein 1"/>
    <property type="match status" value="1"/>
</dbReference>
<dbReference type="InterPro" id="IPR029211">
    <property type="entry name" value="PfEMP1_ATS"/>
</dbReference>
<dbReference type="Pfam" id="PF22672">
    <property type="entry name" value="DBL_C"/>
    <property type="match status" value="2"/>
</dbReference>
<feature type="domain" description="Cysteine-rich interdomain region 1 gamma" evidence="6">
    <location>
        <begin position="2191"/>
        <end position="2242"/>
    </location>
</feature>
<evidence type="ECO:0000259" key="7">
    <source>
        <dbReference type="Pfam" id="PF22672"/>
    </source>
</evidence>
<feature type="region of interest" description="Disordered" evidence="2">
    <location>
        <begin position="1673"/>
        <end position="1723"/>
    </location>
</feature>
<evidence type="ECO:0000256" key="1">
    <source>
        <dbReference type="SAM" id="Coils"/>
    </source>
</evidence>
<reference evidence="9" key="1">
    <citation type="submission" date="2007-11" db="EMBL/GenBank/DDBJ databases">
        <authorList>
            <consortium name="The Broad Institute Genome Sequencing Platform"/>
            <person name="Volkman S.K."/>
            <person name="Daily J.P."/>
            <person name="Sarr O."/>
            <person name="Ndiaye D."/>
            <person name="Ndir O."/>
            <person name="Mboup S."/>
            <person name="Lukens A."/>
            <person name="Stange-Thomann N."/>
            <person name="Mauceli E."/>
            <person name="Gnerre S."/>
            <person name="Jaffe D."/>
            <person name="Zainoun J."/>
            <person name="Wiegand R.C."/>
            <person name="Birren B."/>
            <person name="Galagan J."/>
            <person name="Lander E."/>
            <person name="Wirth D.F."/>
        </authorList>
    </citation>
    <scope>NUCLEOTIDE SEQUENCE [LARGE SCALE GENOMIC DNA]</scope>
    <source>
        <strain evidence="9">7G8</strain>
    </source>
</reference>
<evidence type="ECO:0008006" key="10">
    <source>
        <dbReference type="Google" id="ProtNLM"/>
    </source>
</evidence>
<dbReference type="VEuPathDB" id="PlasmoDB:Pf7G8_080013900"/>
<feature type="region of interest" description="Disordered" evidence="2">
    <location>
        <begin position="2395"/>
        <end position="2507"/>
    </location>
</feature>
<dbReference type="OrthoDB" id="379185at2759"/>
<dbReference type="SUPFAM" id="SSF140924">
    <property type="entry name" value="Duffy binding domain-like"/>
    <property type="match status" value="6"/>
</dbReference>
<dbReference type="Pfam" id="PF18562">
    <property type="entry name" value="CIDR1_gamma"/>
    <property type="match status" value="1"/>
</dbReference>
<feature type="compositionally biased region" description="Acidic residues" evidence="2">
    <location>
        <begin position="717"/>
        <end position="726"/>
    </location>
</feature>
<organism evidence="8 9">
    <name type="scientific">Plasmodium falciparum (isolate 7G8)</name>
    <dbReference type="NCBI Taxonomy" id="57266"/>
    <lineage>
        <taxon>Eukaryota</taxon>
        <taxon>Sar</taxon>
        <taxon>Alveolata</taxon>
        <taxon>Apicomplexa</taxon>
        <taxon>Aconoidasida</taxon>
        <taxon>Haemosporida</taxon>
        <taxon>Plasmodiidae</taxon>
        <taxon>Plasmodium</taxon>
        <taxon>Plasmodium (Laverania)</taxon>
    </lineage>
</organism>
<feature type="domain" description="Duffy-antigen binding" evidence="4">
    <location>
        <begin position="113"/>
        <end position="291"/>
    </location>
</feature>
<feature type="compositionally biased region" description="Acidic residues" evidence="2">
    <location>
        <begin position="2412"/>
        <end position="2423"/>
    </location>
</feature>
<evidence type="ECO:0000259" key="3">
    <source>
        <dbReference type="Pfam" id="PF03011"/>
    </source>
</evidence>
<dbReference type="Pfam" id="PF03011">
    <property type="entry name" value="PFEMP"/>
    <property type="match status" value="2"/>
</dbReference>
<feature type="domain" description="Duffy-antigen binding" evidence="4">
    <location>
        <begin position="842"/>
        <end position="1023"/>
    </location>
</feature>
<evidence type="ECO:0000259" key="6">
    <source>
        <dbReference type="Pfam" id="PF18562"/>
    </source>
</evidence>
<feature type="compositionally biased region" description="Low complexity" evidence="2">
    <location>
        <begin position="1704"/>
        <end position="1716"/>
    </location>
</feature>